<feature type="domain" description="LiaF transmembrane" evidence="3">
    <location>
        <begin position="31"/>
        <end position="128"/>
    </location>
</feature>
<feature type="compositionally biased region" description="Basic and acidic residues" evidence="1">
    <location>
        <begin position="284"/>
        <end position="295"/>
    </location>
</feature>
<evidence type="ECO:0000256" key="2">
    <source>
        <dbReference type="SAM" id="Phobius"/>
    </source>
</evidence>
<feature type="transmembrane region" description="Helical" evidence="2">
    <location>
        <begin position="81"/>
        <end position="97"/>
    </location>
</feature>
<reference evidence="4" key="1">
    <citation type="submission" date="2020-07" db="EMBL/GenBank/DDBJ databases">
        <title>Huge and variable diversity of episymbiotic CPR bacteria and DPANN archaea in groundwater ecosystems.</title>
        <authorList>
            <person name="He C.Y."/>
            <person name="Keren R."/>
            <person name="Whittaker M."/>
            <person name="Farag I.F."/>
            <person name="Doudna J."/>
            <person name="Cate J.H.D."/>
            <person name="Banfield J.F."/>
        </authorList>
    </citation>
    <scope>NUCLEOTIDE SEQUENCE</scope>
    <source>
        <strain evidence="4">NC_groundwater_1813_Pr3_B-0.1um_71_17</strain>
    </source>
</reference>
<keyword evidence="2" id="KW-0812">Transmembrane</keyword>
<comment type="caution">
    <text evidence="4">The sequence shown here is derived from an EMBL/GenBank/DDBJ whole genome shotgun (WGS) entry which is preliminary data.</text>
</comment>
<feature type="transmembrane region" description="Helical" evidence="2">
    <location>
        <begin position="57"/>
        <end position="74"/>
    </location>
</feature>
<evidence type="ECO:0000256" key="1">
    <source>
        <dbReference type="SAM" id="MobiDB-lite"/>
    </source>
</evidence>
<dbReference type="PANTHER" id="PTHR40763">
    <property type="entry name" value="MEMBRANE PROTEIN-RELATED"/>
    <property type="match status" value="1"/>
</dbReference>
<evidence type="ECO:0000259" key="3">
    <source>
        <dbReference type="Pfam" id="PF22570"/>
    </source>
</evidence>
<protein>
    <recommendedName>
        <fullName evidence="3">LiaF transmembrane domain-containing protein</fullName>
    </recommendedName>
</protein>
<accession>A0A933W9C6</accession>
<dbReference type="Pfam" id="PF22570">
    <property type="entry name" value="LiaF-TM"/>
    <property type="match status" value="1"/>
</dbReference>
<feature type="transmembrane region" description="Helical" evidence="2">
    <location>
        <begin position="103"/>
        <end position="125"/>
    </location>
</feature>
<evidence type="ECO:0000313" key="4">
    <source>
        <dbReference type="EMBL" id="MBI5168239.1"/>
    </source>
</evidence>
<proteinExistence type="predicted"/>
<dbReference type="EMBL" id="JACRIW010000017">
    <property type="protein sequence ID" value="MBI5168239.1"/>
    <property type="molecule type" value="Genomic_DNA"/>
</dbReference>
<sequence>MEERDSRRRIHVYGAGFSSGSGRLQIGGRLVFGLALTTLGLLWTLDNLFGVDSDAIISWWPLLLVIFGVMKLTGIGAEKRLVPGAIFTSAGLLLLGNKLHLSWWHIGIGDLWPILLIFFGASVVLRSIREPEAETGDSDTFVRSFALMGGVTRRNRSDAFRGGDLSAMMGGVELDLRDAQLADGRAVVEVFAMWGGIEILVPPDWRVESEVTPIMAGYEDNTHLVPGVEPVGTLVVRGFAVMGGIEVANGKDDRETRVRVRRRDKSVEVTTSTGKKVSIGVTYPKHDDDQPRPVS</sequence>
<keyword evidence="2" id="KW-1133">Transmembrane helix</keyword>
<name>A0A933W9C6_UNCEI</name>
<feature type="transmembrane region" description="Helical" evidence="2">
    <location>
        <begin position="26"/>
        <end position="45"/>
    </location>
</feature>
<gene>
    <name evidence="4" type="ORF">HZA61_02000</name>
</gene>
<organism evidence="4 5">
    <name type="scientific">Eiseniibacteriota bacterium</name>
    <dbReference type="NCBI Taxonomy" id="2212470"/>
    <lineage>
        <taxon>Bacteria</taxon>
        <taxon>Candidatus Eiseniibacteriota</taxon>
    </lineage>
</organism>
<dbReference type="InterPro" id="IPR054331">
    <property type="entry name" value="LiaF_TM"/>
</dbReference>
<evidence type="ECO:0000313" key="5">
    <source>
        <dbReference type="Proteomes" id="UP000696931"/>
    </source>
</evidence>
<dbReference type="Proteomes" id="UP000696931">
    <property type="component" value="Unassembled WGS sequence"/>
</dbReference>
<dbReference type="PANTHER" id="PTHR40763:SF5">
    <property type="entry name" value="MEMBRANE PROTEIN"/>
    <property type="match status" value="1"/>
</dbReference>
<dbReference type="AlphaFoldDB" id="A0A933W9C6"/>
<keyword evidence="2" id="KW-0472">Membrane</keyword>
<feature type="region of interest" description="Disordered" evidence="1">
    <location>
        <begin position="262"/>
        <end position="295"/>
    </location>
</feature>